<dbReference type="Pfam" id="PF01055">
    <property type="entry name" value="Glyco_hydro_31_2nd"/>
    <property type="match status" value="1"/>
</dbReference>
<dbReference type="CDD" id="cd06603">
    <property type="entry name" value="GH31_GANC_GANAB_alpha"/>
    <property type="match status" value="1"/>
</dbReference>
<dbReference type="CDD" id="cd14752">
    <property type="entry name" value="GH31_N"/>
    <property type="match status" value="1"/>
</dbReference>
<dbReference type="GO" id="GO:0033919">
    <property type="term" value="F:glucan 1,3-alpha-glucosidase activity"/>
    <property type="evidence" value="ECO:0007669"/>
    <property type="project" value="TreeGrafter"/>
</dbReference>
<feature type="domain" description="Glycosyl hydrolase family 31 C-terminal" evidence="8">
    <location>
        <begin position="696"/>
        <end position="772"/>
    </location>
</feature>
<keyword evidence="2 4" id="KW-0378">Hydrolase</keyword>
<dbReference type="PROSITE" id="PS00129">
    <property type="entry name" value="GLYCOSYL_HYDROL_F31_1"/>
    <property type="match status" value="1"/>
</dbReference>
<comment type="similarity">
    <text evidence="1 4">Belongs to the glycosyl hydrolase 31 family.</text>
</comment>
<evidence type="ECO:0000256" key="3">
    <source>
        <dbReference type="ARBA" id="ARBA00023295"/>
    </source>
</evidence>
<keyword evidence="3 4" id="KW-0326">Glycosidase</keyword>
<dbReference type="PANTHER" id="PTHR22762">
    <property type="entry name" value="ALPHA-GLUCOSIDASE"/>
    <property type="match status" value="1"/>
</dbReference>
<name>A0A673JGX1_9TELE</name>
<dbReference type="InterPro" id="IPR011013">
    <property type="entry name" value="Gal_mutarotase_sf_dom"/>
</dbReference>
<dbReference type="FunFam" id="2.60.40.1760:FF:000002">
    <property type="entry name" value="neutral alpha-glucosidase AB isoform X1"/>
    <property type="match status" value="1"/>
</dbReference>
<sequence>HVCGIIIFRWVPLIVLLCVSARAVDRSNFKTCEQSAFCKRQRELKPGRSPYRALLDTLELSDSRITLQLINDNNKVRLLLELYRLQGNMTRVKINELKPLKPRYEVPDVLISDPITETLSVVSQDENSLVLSLGGKDQRLIVSAQPFRLDIVEGPQVLVSLNSRGLLAFEHLRARKDTISHKISSTVGSMWDSLKKEEDKPGMWEETFKSHTDSKPNGPSSISLDFSLPGVEHVYGIPEHADTLKLKNTDGSDPYRLYNLDVFQYELHNPMALYGAVPVLISHSTDRTMGIFWLNAAETWVDISSNTMMFGKILDFVQVSSEAPQTDVRWISESGIIDVFIMLGPKPADVFTQYASLTGTQSFPPLTALAYHQCRWNYNDQEDVKSVDQGFDEHDIPYDFIWLDIEHADGKRYFTWDPSKFPQPKEMLQGLMDKRRKLVAIVDPHIRVDNGYKIHNEILSKNFYVKNKDGGDYEGWCWPGNSGYPDFTNPEMRAWWASKFAYEQYEGSMENQYVWNDMNEPSVFNGPEVTMHKDALHGGWEHRDVHNLYGLYVQKATADGLVERSGGVERPFVLTRAFFAGSQRYGAVWTGDNAAEWGHLKISIPMCLSLGLAGISFCGADVGGFFKHPSAELLVRWYQAGAYQPFFRAHAHIDTPRREPWLFGPENTALIREAIRQRYALLPYWYQLFYNAHRTGYPVVRPLWVEYPNDVATFSIEDEYLIGKDLLVHPVTDEGATAVTAYLPGKGEVTGRPIFGIFLISIPVFQRGGSIICRKDRVRRSSSCMENDPYTLYAALNSQGSAEGELYIDDFHTFNFEKAKQFVHRHLSFSANTLSSRNLAPDSQFSTASWIEKIVIIGGSQPSSATLKNADDTESALEFEFDSTLAVLTLRKPGVNAAADWTVILR</sequence>
<feature type="domain" description="Glycoside hydrolase family 31 N-terminal" evidence="7">
    <location>
        <begin position="81"/>
        <end position="302"/>
    </location>
</feature>
<feature type="domain" description="Glycoside hydrolase family 31 TIM barrel" evidence="6">
    <location>
        <begin position="362"/>
        <end position="688"/>
    </location>
</feature>
<reference evidence="9" key="1">
    <citation type="submission" date="2025-08" db="UniProtKB">
        <authorList>
            <consortium name="Ensembl"/>
        </authorList>
    </citation>
    <scope>IDENTIFICATION</scope>
</reference>
<dbReference type="Proteomes" id="UP000472270">
    <property type="component" value="Unassembled WGS sequence"/>
</dbReference>
<dbReference type="Gene3D" id="3.20.20.80">
    <property type="entry name" value="Glycosidases"/>
    <property type="match status" value="2"/>
</dbReference>
<dbReference type="InterPro" id="IPR017853">
    <property type="entry name" value="GH"/>
</dbReference>
<dbReference type="Gene3D" id="2.60.40.1180">
    <property type="entry name" value="Golgi alpha-mannosidase II"/>
    <property type="match status" value="2"/>
</dbReference>
<keyword evidence="5" id="KW-0732">Signal</keyword>
<protein>
    <submittedName>
        <fullName evidence="9">Neutral alpha-glucosidase AB-like</fullName>
    </submittedName>
</protein>
<organism evidence="9 10">
    <name type="scientific">Sinocyclocheilus rhinocerous</name>
    <dbReference type="NCBI Taxonomy" id="307959"/>
    <lineage>
        <taxon>Eukaryota</taxon>
        <taxon>Metazoa</taxon>
        <taxon>Chordata</taxon>
        <taxon>Craniata</taxon>
        <taxon>Vertebrata</taxon>
        <taxon>Euteleostomi</taxon>
        <taxon>Actinopterygii</taxon>
        <taxon>Neopterygii</taxon>
        <taxon>Teleostei</taxon>
        <taxon>Ostariophysi</taxon>
        <taxon>Cypriniformes</taxon>
        <taxon>Cyprinidae</taxon>
        <taxon>Cyprininae</taxon>
        <taxon>Sinocyclocheilus</taxon>
    </lineage>
</organism>
<dbReference type="SUPFAM" id="SSF51445">
    <property type="entry name" value="(Trans)glycosidases"/>
    <property type="match status" value="1"/>
</dbReference>
<dbReference type="GO" id="GO:0005975">
    <property type="term" value="P:carbohydrate metabolic process"/>
    <property type="evidence" value="ECO:0007669"/>
    <property type="project" value="InterPro"/>
</dbReference>
<feature type="chain" id="PRO_5025362461" evidence="5">
    <location>
        <begin position="24"/>
        <end position="906"/>
    </location>
</feature>
<dbReference type="InterPro" id="IPR030458">
    <property type="entry name" value="Glyco_hydro_31_AS"/>
</dbReference>
<evidence type="ECO:0000259" key="7">
    <source>
        <dbReference type="Pfam" id="PF13802"/>
    </source>
</evidence>
<dbReference type="GO" id="GO:0030246">
    <property type="term" value="F:carbohydrate binding"/>
    <property type="evidence" value="ECO:0007669"/>
    <property type="project" value="InterPro"/>
</dbReference>
<dbReference type="FunFam" id="3.20.20.80:FF:000039">
    <property type="entry name" value="Glucosidase, alpha neutral C"/>
    <property type="match status" value="1"/>
</dbReference>
<dbReference type="Gene3D" id="2.60.40.1760">
    <property type="entry name" value="glycosyl hydrolase (family 31)"/>
    <property type="match status" value="1"/>
</dbReference>
<evidence type="ECO:0000256" key="1">
    <source>
        <dbReference type="ARBA" id="ARBA00007806"/>
    </source>
</evidence>
<evidence type="ECO:0000313" key="10">
    <source>
        <dbReference type="Proteomes" id="UP000472270"/>
    </source>
</evidence>
<gene>
    <name evidence="9" type="primary">LOC107722752</name>
</gene>
<dbReference type="PANTHER" id="PTHR22762:SF162">
    <property type="entry name" value="NEUTRAL ALPHA-GLUCOSIDASE AB"/>
    <property type="match status" value="1"/>
</dbReference>
<accession>A0A673JGX1</accession>
<dbReference type="Pfam" id="PF13802">
    <property type="entry name" value="Gal_mutarotas_2"/>
    <property type="match status" value="1"/>
</dbReference>
<keyword evidence="10" id="KW-1185">Reference proteome</keyword>
<dbReference type="AlphaFoldDB" id="A0A673JGX1"/>
<dbReference type="SUPFAM" id="SSF74650">
    <property type="entry name" value="Galactose mutarotase-like"/>
    <property type="match status" value="1"/>
</dbReference>
<dbReference type="InterPro" id="IPR013780">
    <property type="entry name" value="Glyco_hydro_b"/>
</dbReference>
<reference evidence="9" key="2">
    <citation type="submission" date="2025-09" db="UniProtKB">
        <authorList>
            <consortium name="Ensembl"/>
        </authorList>
    </citation>
    <scope>IDENTIFICATION</scope>
</reference>
<dbReference type="Ensembl" id="ENSSRHT00000050622.1">
    <property type="protein sequence ID" value="ENSSRHP00000049233.1"/>
    <property type="gene ID" value="ENSSRHG00000024740.1"/>
</dbReference>
<evidence type="ECO:0000259" key="8">
    <source>
        <dbReference type="Pfam" id="PF21365"/>
    </source>
</evidence>
<dbReference type="GO" id="GO:0006491">
    <property type="term" value="P:N-glycan processing"/>
    <property type="evidence" value="ECO:0007669"/>
    <property type="project" value="TreeGrafter"/>
</dbReference>
<dbReference type="GO" id="GO:0017177">
    <property type="term" value="C:glucosidase II complex"/>
    <property type="evidence" value="ECO:0007669"/>
    <property type="project" value="TreeGrafter"/>
</dbReference>
<feature type="signal peptide" evidence="5">
    <location>
        <begin position="1"/>
        <end position="23"/>
    </location>
</feature>
<evidence type="ECO:0000259" key="6">
    <source>
        <dbReference type="Pfam" id="PF01055"/>
    </source>
</evidence>
<dbReference type="InterPro" id="IPR025887">
    <property type="entry name" value="Glyco_hydro_31_N_dom"/>
</dbReference>
<evidence type="ECO:0000256" key="2">
    <source>
        <dbReference type="ARBA" id="ARBA00022801"/>
    </source>
</evidence>
<dbReference type="FunFam" id="3.20.20.80:FF:000046">
    <property type="entry name" value="Glucosidase alpha, neutral C"/>
    <property type="match status" value="1"/>
</dbReference>
<proteinExistence type="inferred from homology"/>
<dbReference type="SUPFAM" id="SSF51011">
    <property type="entry name" value="Glycosyl hydrolase domain"/>
    <property type="match status" value="1"/>
</dbReference>
<dbReference type="InterPro" id="IPR000322">
    <property type="entry name" value="Glyco_hydro_31_TIM"/>
</dbReference>
<dbReference type="Pfam" id="PF21365">
    <property type="entry name" value="Glyco_hydro_31_3rd"/>
    <property type="match status" value="1"/>
</dbReference>
<evidence type="ECO:0000256" key="5">
    <source>
        <dbReference type="SAM" id="SignalP"/>
    </source>
</evidence>
<evidence type="ECO:0000313" key="9">
    <source>
        <dbReference type="Ensembl" id="ENSSRHP00000049233.1"/>
    </source>
</evidence>
<dbReference type="InterPro" id="IPR048395">
    <property type="entry name" value="Glyco_hydro_31_C"/>
</dbReference>
<evidence type="ECO:0000256" key="4">
    <source>
        <dbReference type="RuleBase" id="RU361185"/>
    </source>
</evidence>